<organism evidence="2 3">
    <name type="scientific">Trapa natans</name>
    <name type="common">Water chestnut</name>
    <dbReference type="NCBI Taxonomy" id="22666"/>
    <lineage>
        <taxon>Eukaryota</taxon>
        <taxon>Viridiplantae</taxon>
        <taxon>Streptophyta</taxon>
        <taxon>Embryophyta</taxon>
        <taxon>Tracheophyta</taxon>
        <taxon>Spermatophyta</taxon>
        <taxon>Magnoliopsida</taxon>
        <taxon>eudicotyledons</taxon>
        <taxon>Gunneridae</taxon>
        <taxon>Pentapetalae</taxon>
        <taxon>rosids</taxon>
        <taxon>malvids</taxon>
        <taxon>Myrtales</taxon>
        <taxon>Lythraceae</taxon>
        <taxon>Trapa</taxon>
    </lineage>
</organism>
<dbReference type="Proteomes" id="UP001346149">
    <property type="component" value="Unassembled WGS sequence"/>
</dbReference>
<sequence>MKNKAKDLKNEVQTTNIALKEAERRLRIALKEDVEAKMVEATTLDEINKLTDRMAAQSYTRSCRGGY</sequence>
<proteinExistence type="predicted"/>
<keyword evidence="1" id="KW-0175">Coiled coil</keyword>
<comment type="caution">
    <text evidence="2">The sequence shown here is derived from an EMBL/GenBank/DDBJ whole genome shotgun (WGS) entry which is preliminary data.</text>
</comment>
<evidence type="ECO:0000256" key="1">
    <source>
        <dbReference type="SAM" id="Coils"/>
    </source>
</evidence>
<protein>
    <submittedName>
        <fullName evidence="2">Uncharacterized protein</fullName>
    </submittedName>
</protein>
<accession>A0AAN7LWM5</accession>
<evidence type="ECO:0000313" key="3">
    <source>
        <dbReference type="Proteomes" id="UP001346149"/>
    </source>
</evidence>
<feature type="coiled-coil region" evidence="1">
    <location>
        <begin position="5"/>
        <end position="32"/>
    </location>
</feature>
<dbReference type="AlphaFoldDB" id="A0AAN7LWM5"/>
<reference evidence="2 3" key="1">
    <citation type="journal article" date="2023" name="Hortic Res">
        <title>Pangenome of water caltrop reveals structural variations and asymmetric subgenome divergence after allopolyploidization.</title>
        <authorList>
            <person name="Zhang X."/>
            <person name="Chen Y."/>
            <person name="Wang L."/>
            <person name="Yuan Y."/>
            <person name="Fang M."/>
            <person name="Shi L."/>
            <person name="Lu R."/>
            <person name="Comes H.P."/>
            <person name="Ma Y."/>
            <person name="Chen Y."/>
            <person name="Huang G."/>
            <person name="Zhou Y."/>
            <person name="Zheng Z."/>
            <person name="Qiu Y."/>
        </authorList>
    </citation>
    <scope>NUCLEOTIDE SEQUENCE [LARGE SCALE GENOMIC DNA]</scope>
    <source>
        <strain evidence="2">F231</strain>
    </source>
</reference>
<name>A0AAN7LWM5_TRANT</name>
<keyword evidence="3" id="KW-1185">Reference proteome</keyword>
<evidence type="ECO:0000313" key="2">
    <source>
        <dbReference type="EMBL" id="KAK4794396.1"/>
    </source>
</evidence>
<gene>
    <name evidence="2" type="ORF">SAY86_012390</name>
</gene>
<dbReference type="EMBL" id="JAXQNO010000007">
    <property type="protein sequence ID" value="KAK4794396.1"/>
    <property type="molecule type" value="Genomic_DNA"/>
</dbReference>